<dbReference type="GO" id="GO:0004095">
    <property type="term" value="F:carnitine O-palmitoyltransferase activity"/>
    <property type="evidence" value="ECO:0007669"/>
    <property type="project" value="UniProtKB-EC"/>
</dbReference>
<dbReference type="FunFam" id="3.30.559.10:FF:000042">
    <property type="entry name" value="Carnitine Palmitoyl Transferase"/>
    <property type="match status" value="1"/>
</dbReference>
<evidence type="ECO:0000256" key="8">
    <source>
        <dbReference type="ARBA" id="ARBA00022679"/>
    </source>
</evidence>
<protein>
    <recommendedName>
        <fullName evidence="6">carnitine O-palmitoyltransferase</fullName>
        <ecNumber evidence="6">2.3.1.21</ecNumber>
    </recommendedName>
</protein>
<dbReference type="PROSITE" id="PS00440">
    <property type="entry name" value="ACYLTRANSF_C_2"/>
    <property type="match status" value="1"/>
</dbReference>
<evidence type="ECO:0000256" key="14">
    <source>
        <dbReference type="ARBA" id="ARBA00023136"/>
    </source>
</evidence>
<keyword evidence="15" id="KW-0012">Acyltransferase</keyword>
<evidence type="ECO:0000256" key="3">
    <source>
        <dbReference type="ARBA" id="ARBA00005005"/>
    </source>
</evidence>
<evidence type="ECO:0000256" key="16">
    <source>
        <dbReference type="ARBA" id="ARBA00048480"/>
    </source>
</evidence>
<comment type="catalytic activity">
    <reaction evidence="16">
        <text>(R)-carnitine + hexadecanoyl-CoA = O-hexadecanoyl-(R)-carnitine + CoA</text>
        <dbReference type="Rhea" id="RHEA:12661"/>
        <dbReference type="ChEBI" id="CHEBI:16347"/>
        <dbReference type="ChEBI" id="CHEBI:17490"/>
        <dbReference type="ChEBI" id="CHEBI:57287"/>
        <dbReference type="ChEBI" id="CHEBI:57379"/>
        <dbReference type="EC" id="2.3.1.21"/>
    </reaction>
    <physiologicalReaction direction="left-to-right" evidence="16">
        <dbReference type="Rhea" id="RHEA:12662"/>
    </physiologicalReaction>
</comment>
<dbReference type="InterPro" id="IPR023213">
    <property type="entry name" value="CAT-like_dom_sf"/>
</dbReference>
<dbReference type="Gene3D" id="3.30.559.10">
    <property type="entry name" value="Chloramphenicol acetyltransferase-like domain"/>
    <property type="match status" value="1"/>
</dbReference>
<dbReference type="Pfam" id="PF16484">
    <property type="entry name" value="CPT_N"/>
    <property type="match status" value="1"/>
</dbReference>
<keyword evidence="11 19" id="KW-1133">Transmembrane helix</keyword>
<dbReference type="GO" id="GO:0031966">
    <property type="term" value="C:mitochondrial membrane"/>
    <property type="evidence" value="ECO:0007669"/>
    <property type="project" value="UniProtKB-SubCell"/>
</dbReference>
<evidence type="ECO:0000256" key="15">
    <source>
        <dbReference type="ARBA" id="ARBA00023315"/>
    </source>
</evidence>
<name>A0A2T7P6S8_POMCA</name>
<keyword evidence="12" id="KW-0443">Lipid metabolism</keyword>
<dbReference type="GO" id="GO:0006635">
    <property type="term" value="P:fatty acid beta-oxidation"/>
    <property type="evidence" value="ECO:0007669"/>
    <property type="project" value="UniProtKB-UniPathway"/>
</dbReference>
<feature type="domain" description="Choline/carnitine acyltransferase" evidence="20">
    <location>
        <begin position="174"/>
        <end position="745"/>
    </location>
</feature>
<sequence>MAEAHSAVAFSFTVTPEGVDVKLNHEALHAVWESGVLSWKKRIGKWKNNFRNGVFPASPISWLFTVTLMLGLKLAGWDPSCGLIGLLHMHTPVINSYSFSVGQYLSTLLHGTLLWILIIIIIKYFLRLLLTYHGWMYELHGRFSIKTKLWVMMIRMFGGRKPMLNSYQASLPKLPVPALKDTLKRYLESVRPLMGDQQYARMEKLAKEFGNGLGKKLQRYLVLKSWWATNYVTDWWEEYVYLHGRSPIMINSNFYGIDAVLVKPTNQQASRAANIICIMLKCRREVDREELKPILLNKTVPLCSAQYERLFNTTRIPGIETDTIMHLKDSNHIAVYHKGRYFKMYIRHKRRILKPVEIETMIQRILDDDSPPAPGEEHLAALTAVERVPWAKARKEYFSKGKNKASLDAIEKAAFVLSLDTEEQDYCPDDPTALDRYGQAMLHGKGYDRWFDKSFTLVVCPNGRVGFNAEHSWADAPIMAHLWEYAITDEVFTLGYRHDGRCNGVLEGPPPNPIRLEWEFPKPCLDLIESSRFFAEKLCEDVDLHIMMFREYGKGFIKTCKVSPDAYIQLVLQLAYYRSAGKFCLTYESSMTRLFREGRTETVRSCTKDTCAFVKAMEAKADKQELIRLLKAAANTHQDLYRDAMTGKGIDRHLFCLYVTSKYVGEDSPFLAEVLSEPWRLSTSQTPHQQTDKLDLHKYPDRICAGGGFGPVADDGYGVSYIIAGEDTIFFHISCKKSCPSTDSHSSNLATYIILFGFSVKPLYKRNLAWPRPVACTERTNTKIRSCSRSETSSLNSSSGSTSVGPPTSSPPTGPSEKDPLLFHSCTLTPDVVREEVEILKTDFNDRMKQVLFNSMVCAYYMAFVPLCFAQHTIFYQSQLFQNTLYYDTWWVGQHVCLTWLSAFLMLVTHFLSPKYLDLLHRSAVHLGRWQRVEGRHVHVPYSAWSELQVWPQGALVKHVRGLFKADGINVTAEPGNSMHARAVSPPEMYSLPFDCLDAVQPTYACHDVAAGVGLDVGAVSVVAAHSMQRVEPCAVHGFGSFLQFLYSLQAHAQLVHYE</sequence>
<evidence type="ECO:0000313" key="22">
    <source>
        <dbReference type="EMBL" id="PVD29135.1"/>
    </source>
</evidence>
<keyword evidence="10" id="KW-0276">Fatty acid metabolism</keyword>
<evidence type="ECO:0000256" key="10">
    <source>
        <dbReference type="ARBA" id="ARBA00022832"/>
    </source>
</evidence>
<reference evidence="22 23" key="1">
    <citation type="submission" date="2018-04" db="EMBL/GenBank/DDBJ databases">
        <title>The genome of golden apple snail Pomacea canaliculata provides insight into stress tolerance and invasive adaptation.</title>
        <authorList>
            <person name="Liu C."/>
            <person name="Liu B."/>
            <person name="Ren Y."/>
            <person name="Zhang Y."/>
            <person name="Wang H."/>
            <person name="Li S."/>
            <person name="Jiang F."/>
            <person name="Yin L."/>
            <person name="Zhang G."/>
            <person name="Qian W."/>
            <person name="Fan W."/>
        </authorList>
    </citation>
    <scope>NUCLEOTIDE SEQUENCE [LARGE SCALE GENOMIC DNA]</scope>
    <source>
        <strain evidence="22">SZHN2017</strain>
        <tissue evidence="22">Muscle</tissue>
    </source>
</reference>
<dbReference type="Proteomes" id="UP000245119">
    <property type="component" value="Linkage Group LG6"/>
</dbReference>
<evidence type="ECO:0000256" key="19">
    <source>
        <dbReference type="SAM" id="Phobius"/>
    </source>
</evidence>
<feature type="region of interest" description="Disordered" evidence="18">
    <location>
        <begin position="786"/>
        <end position="817"/>
    </location>
</feature>
<feature type="transmembrane region" description="Helical" evidence="19">
    <location>
        <begin position="50"/>
        <end position="70"/>
    </location>
</feature>
<evidence type="ECO:0000256" key="9">
    <source>
        <dbReference type="ARBA" id="ARBA00022692"/>
    </source>
</evidence>
<dbReference type="Gene3D" id="6.10.250.1760">
    <property type="match status" value="1"/>
</dbReference>
<comment type="similarity">
    <text evidence="4">Belongs to the carnitine/choline acetyltransferase family.</text>
</comment>
<keyword evidence="7" id="KW-0813">Transport</keyword>
<feature type="transmembrane region" description="Helical" evidence="19">
    <location>
        <begin position="851"/>
        <end position="872"/>
    </location>
</feature>
<evidence type="ECO:0000259" key="21">
    <source>
        <dbReference type="Pfam" id="PF16484"/>
    </source>
</evidence>
<evidence type="ECO:0000256" key="11">
    <source>
        <dbReference type="ARBA" id="ARBA00022989"/>
    </source>
</evidence>
<evidence type="ECO:0000256" key="1">
    <source>
        <dbReference type="ARBA" id="ARBA00004141"/>
    </source>
</evidence>
<feature type="compositionally biased region" description="Low complexity" evidence="18">
    <location>
        <begin position="787"/>
        <end position="807"/>
    </location>
</feature>
<feature type="transmembrane region" description="Helical" evidence="19">
    <location>
        <begin position="892"/>
        <end position="912"/>
    </location>
</feature>
<keyword evidence="13" id="KW-0496">Mitochondrion</keyword>
<dbReference type="PANTHER" id="PTHR22589:SF31">
    <property type="entry name" value="CARNITINE O-PALMITOYLTRANSFERASE"/>
    <property type="match status" value="1"/>
</dbReference>
<dbReference type="Gene3D" id="3.30.559.70">
    <property type="entry name" value="Choline/Carnitine o-acyltransferase, domain 2"/>
    <property type="match status" value="1"/>
</dbReference>
<dbReference type="FunFam" id="3.30.559.70:FF:000001">
    <property type="entry name" value="Carnitine O-palmitoyltransferase 1, liver isoform"/>
    <property type="match status" value="1"/>
</dbReference>
<dbReference type="UniPathway" id="UPA00659"/>
<dbReference type="Pfam" id="PF00755">
    <property type="entry name" value="Carn_acyltransf"/>
    <property type="match status" value="1"/>
</dbReference>
<evidence type="ECO:0000313" key="23">
    <source>
        <dbReference type="Proteomes" id="UP000245119"/>
    </source>
</evidence>
<keyword evidence="8" id="KW-0808">Transferase</keyword>
<feature type="domain" description="Carnitine O-palmitoyltransferase N-terminal" evidence="21">
    <location>
        <begin position="1"/>
        <end position="45"/>
    </location>
</feature>
<evidence type="ECO:0000256" key="2">
    <source>
        <dbReference type="ARBA" id="ARBA00004325"/>
    </source>
</evidence>
<comment type="caution">
    <text evidence="22">The sequence shown here is derived from an EMBL/GenBank/DDBJ whole genome shotgun (WGS) entry which is preliminary data.</text>
</comment>
<gene>
    <name evidence="22" type="ORF">C0Q70_11732</name>
</gene>
<accession>A0A2T7P6S8</accession>
<comment type="pathway">
    <text evidence="3">Lipid metabolism; fatty acid beta-oxidation.</text>
</comment>
<dbReference type="InterPro" id="IPR042231">
    <property type="entry name" value="Cho/carn_acyl_trans_2"/>
</dbReference>
<keyword evidence="14 19" id="KW-0472">Membrane</keyword>
<evidence type="ECO:0000256" key="18">
    <source>
        <dbReference type="SAM" id="MobiDB-lite"/>
    </source>
</evidence>
<dbReference type="InterPro" id="IPR032476">
    <property type="entry name" value="CPT_N"/>
</dbReference>
<dbReference type="OrthoDB" id="438179at2759"/>
<dbReference type="Pfam" id="PF10271">
    <property type="entry name" value="Tmp39"/>
    <property type="match status" value="1"/>
</dbReference>
<dbReference type="PANTHER" id="PTHR22589">
    <property type="entry name" value="CARNITINE O-ACYLTRANSFERASE"/>
    <property type="match status" value="1"/>
</dbReference>
<dbReference type="EMBL" id="PZQS01000006">
    <property type="protein sequence ID" value="PVD29135.1"/>
    <property type="molecule type" value="Genomic_DNA"/>
</dbReference>
<feature type="transmembrane region" description="Helical" evidence="19">
    <location>
        <begin position="104"/>
        <end position="126"/>
    </location>
</feature>
<organism evidence="22 23">
    <name type="scientific">Pomacea canaliculata</name>
    <name type="common">Golden apple snail</name>
    <dbReference type="NCBI Taxonomy" id="400727"/>
    <lineage>
        <taxon>Eukaryota</taxon>
        <taxon>Metazoa</taxon>
        <taxon>Spiralia</taxon>
        <taxon>Lophotrochozoa</taxon>
        <taxon>Mollusca</taxon>
        <taxon>Gastropoda</taxon>
        <taxon>Caenogastropoda</taxon>
        <taxon>Architaenioglossa</taxon>
        <taxon>Ampullarioidea</taxon>
        <taxon>Ampullariidae</taxon>
        <taxon>Pomacea</taxon>
    </lineage>
</organism>
<evidence type="ECO:0000256" key="12">
    <source>
        <dbReference type="ARBA" id="ARBA00023098"/>
    </source>
</evidence>
<evidence type="ECO:0000256" key="17">
    <source>
        <dbReference type="PIRSR" id="PIRSR600542-1"/>
    </source>
</evidence>
<dbReference type="EC" id="2.3.1.21" evidence="6"/>
<evidence type="ECO:0000256" key="5">
    <source>
        <dbReference type="ARBA" id="ARBA00010737"/>
    </source>
</evidence>
<evidence type="ECO:0000256" key="13">
    <source>
        <dbReference type="ARBA" id="ARBA00023128"/>
    </source>
</evidence>
<keyword evidence="9 19" id="KW-0812">Transmembrane</keyword>
<dbReference type="STRING" id="400727.A0A2T7P6S8"/>
<evidence type="ECO:0000256" key="7">
    <source>
        <dbReference type="ARBA" id="ARBA00022448"/>
    </source>
</evidence>
<evidence type="ECO:0000256" key="6">
    <source>
        <dbReference type="ARBA" id="ARBA00013243"/>
    </source>
</evidence>
<dbReference type="GO" id="GO:0009437">
    <property type="term" value="P:carnitine metabolic process"/>
    <property type="evidence" value="ECO:0007669"/>
    <property type="project" value="TreeGrafter"/>
</dbReference>
<keyword evidence="23" id="KW-1185">Reference proteome</keyword>
<dbReference type="PROSITE" id="PS00439">
    <property type="entry name" value="ACYLTRANSF_C_1"/>
    <property type="match status" value="1"/>
</dbReference>
<dbReference type="SUPFAM" id="SSF52777">
    <property type="entry name" value="CoA-dependent acyltransferases"/>
    <property type="match status" value="2"/>
</dbReference>
<comment type="similarity">
    <text evidence="5">Belongs to the TMEM39 family.</text>
</comment>
<dbReference type="InterPro" id="IPR019397">
    <property type="entry name" value="Uncharacterised_TMEM39"/>
</dbReference>
<dbReference type="AlphaFoldDB" id="A0A2T7P6S8"/>
<comment type="subcellular location">
    <subcellularLocation>
        <location evidence="1">Membrane</location>
        <topology evidence="1">Multi-pass membrane protein</topology>
    </subcellularLocation>
    <subcellularLocation>
        <location evidence="2">Mitochondrion membrane</location>
    </subcellularLocation>
</comment>
<feature type="active site" description="Proton acceptor" evidence="17">
    <location>
        <position position="471"/>
    </location>
</feature>
<evidence type="ECO:0000256" key="4">
    <source>
        <dbReference type="ARBA" id="ARBA00005232"/>
    </source>
</evidence>
<dbReference type="InterPro" id="IPR039551">
    <property type="entry name" value="Cho/carn_acyl_trans"/>
</dbReference>
<evidence type="ECO:0000259" key="20">
    <source>
        <dbReference type="Pfam" id="PF00755"/>
    </source>
</evidence>
<dbReference type="InterPro" id="IPR000542">
    <property type="entry name" value="Carn_acyl_trans"/>
</dbReference>
<proteinExistence type="inferred from homology"/>